<name>A0A2Z2N0L7_9EURY</name>
<dbReference type="Gene3D" id="3.40.50.12090">
    <property type="match status" value="1"/>
</dbReference>
<evidence type="ECO:0008006" key="3">
    <source>
        <dbReference type="Google" id="ProtNLM"/>
    </source>
</evidence>
<dbReference type="AlphaFoldDB" id="A0A2Z2N0L7"/>
<sequence length="292" mass="31246">MVWKKFSILLGFLLLGSLFFVPGSTATSTYVIVVSDNPSDYAAAKVASSAMGAPIVTTPWGRFDGDALEKLLSLGPGEVLIIGGRIAVPEKYSETLEEKGIKVTRISGEDRAETSEKVMNWILDNDYKLRGDVYLVDGWDEGSILYILENEENPIILALPHHDLVNAIHEKSGLTDKMASAGTYGRSVYVYPTLVDRDNENSSPCPNCHLMEADEAKAISLSVSRLRGLSGTIPTGEVKSAVLEKASLAEELAAKGEFEKAREVLLEGFGLTYSSIAAGNPGPADTSSGSNG</sequence>
<dbReference type="GeneID" id="33327612"/>
<dbReference type="OrthoDB" id="86217at2157"/>
<dbReference type="Proteomes" id="UP000250085">
    <property type="component" value="Chromosome"/>
</dbReference>
<evidence type="ECO:0000313" key="1">
    <source>
        <dbReference type="EMBL" id="ASJ13990.1"/>
    </source>
</evidence>
<dbReference type="KEGG" id="trl:A3L10_02150"/>
<reference evidence="1 2" key="1">
    <citation type="submission" date="2016-04" db="EMBL/GenBank/DDBJ databases">
        <title>Complete genome sequence of Thermococcus radiotolerans type strain EJ2.</title>
        <authorList>
            <person name="Oger P.M."/>
        </authorList>
    </citation>
    <scope>NUCLEOTIDE SEQUENCE [LARGE SCALE GENOMIC DNA]</scope>
    <source>
        <strain evidence="1 2">EJ2</strain>
    </source>
</reference>
<organism evidence="1 2">
    <name type="scientific">Thermococcus radiotolerans</name>
    <dbReference type="NCBI Taxonomy" id="187880"/>
    <lineage>
        <taxon>Archaea</taxon>
        <taxon>Methanobacteriati</taxon>
        <taxon>Methanobacteriota</taxon>
        <taxon>Thermococci</taxon>
        <taxon>Thermococcales</taxon>
        <taxon>Thermococcaceae</taxon>
        <taxon>Thermococcus</taxon>
    </lineage>
</organism>
<dbReference type="RefSeq" id="WP_088866189.1">
    <property type="nucleotide sequence ID" value="NZ_CP015106.1"/>
</dbReference>
<dbReference type="EMBL" id="CP015106">
    <property type="protein sequence ID" value="ASJ13990.1"/>
    <property type="molecule type" value="Genomic_DNA"/>
</dbReference>
<gene>
    <name evidence="1" type="ORF">A3L10_02150</name>
</gene>
<evidence type="ECO:0000313" key="2">
    <source>
        <dbReference type="Proteomes" id="UP000250085"/>
    </source>
</evidence>
<accession>A0A2Z2N0L7</accession>
<keyword evidence="2" id="KW-1185">Reference proteome</keyword>
<protein>
    <recommendedName>
        <fullName evidence="3">Cell wall-binding repeat 2 family protein</fullName>
    </recommendedName>
</protein>
<proteinExistence type="predicted"/>